<name>A0ABP2UMZ0_9ENTE</name>
<keyword evidence="2" id="KW-1185">Reference proteome</keyword>
<organism evidence="1 2">
    <name type="scientific">Enterococcus villorum ATCC 700913</name>
    <dbReference type="NCBI Taxonomy" id="1158604"/>
    <lineage>
        <taxon>Bacteria</taxon>
        <taxon>Bacillati</taxon>
        <taxon>Bacillota</taxon>
        <taxon>Bacilli</taxon>
        <taxon>Lactobacillales</taxon>
        <taxon>Enterococcaceae</taxon>
        <taxon>Enterococcus</taxon>
    </lineage>
</organism>
<dbReference type="RefSeq" id="WP_010752412.1">
    <property type="nucleotide sequence ID" value="NZ_KB946287.1"/>
</dbReference>
<sequence>MQLLMIFSLLTITALFLFTASRLTESKTQTVKVRSHYKNNH</sequence>
<dbReference type="EMBL" id="AJAN01000036">
    <property type="protein sequence ID" value="EOH86192.1"/>
    <property type="molecule type" value="Genomic_DNA"/>
</dbReference>
<comment type="caution">
    <text evidence="1">The sequence shown here is derived from an EMBL/GenBank/DDBJ whole genome shotgun (WGS) entry which is preliminary data.</text>
</comment>
<protein>
    <submittedName>
        <fullName evidence="1">Uncharacterized protein</fullName>
    </submittedName>
</protein>
<accession>A0ABP2UMZ0</accession>
<dbReference type="Proteomes" id="UP000013866">
    <property type="component" value="Unassembled WGS sequence"/>
</dbReference>
<gene>
    <name evidence="1" type="ORF">UAO_02577</name>
</gene>
<evidence type="ECO:0000313" key="1">
    <source>
        <dbReference type="EMBL" id="EOH86192.1"/>
    </source>
</evidence>
<proteinExistence type="predicted"/>
<evidence type="ECO:0000313" key="2">
    <source>
        <dbReference type="Proteomes" id="UP000013866"/>
    </source>
</evidence>
<reference evidence="1 2" key="1">
    <citation type="submission" date="2013-02" db="EMBL/GenBank/DDBJ databases">
        <title>The Genome Sequence of Enterococcus villorum ATCC_700913.</title>
        <authorList>
            <consortium name="The Broad Institute Genome Sequencing Platform"/>
            <consortium name="The Broad Institute Genome Sequencing Center for Infectious Disease"/>
            <person name="Earl A.M."/>
            <person name="Gilmore M.S."/>
            <person name="Lebreton F."/>
            <person name="Walker B."/>
            <person name="Young S.K."/>
            <person name="Zeng Q."/>
            <person name="Gargeya S."/>
            <person name="Fitzgerald M."/>
            <person name="Haas B."/>
            <person name="Abouelleil A."/>
            <person name="Alvarado L."/>
            <person name="Arachchi H.M."/>
            <person name="Berlin A.M."/>
            <person name="Chapman S.B."/>
            <person name="Dewar J."/>
            <person name="Goldberg J."/>
            <person name="Griggs A."/>
            <person name="Gujja S."/>
            <person name="Hansen M."/>
            <person name="Howarth C."/>
            <person name="Imamovic A."/>
            <person name="Larimer J."/>
            <person name="McCowan C."/>
            <person name="Murphy C."/>
            <person name="Neiman D."/>
            <person name="Pearson M."/>
            <person name="Priest M."/>
            <person name="Roberts A."/>
            <person name="Saif S."/>
            <person name="Shea T."/>
            <person name="Sisk P."/>
            <person name="Sykes S."/>
            <person name="Wortman J."/>
            <person name="Nusbaum C."/>
            <person name="Birren B."/>
        </authorList>
    </citation>
    <scope>NUCLEOTIDE SEQUENCE [LARGE SCALE GENOMIC DNA]</scope>
    <source>
        <strain evidence="1 2">ATCC 700913</strain>
    </source>
</reference>